<feature type="region of interest" description="Disordered" evidence="1">
    <location>
        <begin position="1"/>
        <end position="39"/>
    </location>
</feature>
<evidence type="ECO:0000313" key="3">
    <source>
        <dbReference type="EMBL" id="QGF24451.1"/>
    </source>
</evidence>
<evidence type="ECO:0000313" key="4">
    <source>
        <dbReference type="Proteomes" id="UP000386847"/>
    </source>
</evidence>
<feature type="transmembrane region" description="Helical" evidence="2">
    <location>
        <begin position="71"/>
        <end position="91"/>
    </location>
</feature>
<sequence length="104" mass="11307">MATDSVRDALKDEEVDNVDTRRHKPGKPESSLVPPGEPAGMETGMRILSYLASGLILYGGLGWLGDKFLGTEFLLPLGLIIGLGLAMFVIIKRYNHDPGDKPKK</sequence>
<reference evidence="3 4" key="1">
    <citation type="submission" date="2019-10" db="EMBL/GenBank/DDBJ databases">
        <title>Genomic analysis of Raineyella sp. CBA3103.</title>
        <authorList>
            <person name="Roh S.W."/>
        </authorList>
    </citation>
    <scope>NUCLEOTIDE SEQUENCE [LARGE SCALE GENOMIC DNA]</scope>
    <source>
        <strain evidence="3 4">CBA3103</strain>
    </source>
</reference>
<keyword evidence="2" id="KW-0812">Transmembrane</keyword>
<name>A0A5Q2FDJ6_9ACTN</name>
<evidence type="ECO:0000256" key="1">
    <source>
        <dbReference type="SAM" id="MobiDB-lite"/>
    </source>
</evidence>
<proteinExistence type="predicted"/>
<keyword evidence="2" id="KW-0472">Membrane</keyword>
<dbReference type="Proteomes" id="UP000386847">
    <property type="component" value="Chromosome"/>
</dbReference>
<feature type="transmembrane region" description="Helical" evidence="2">
    <location>
        <begin position="47"/>
        <end position="65"/>
    </location>
</feature>
<evidence type="ECO:0008006" key="5">
    <source>
        <dbReference type="Google" id="ProtNLM"/>
    </source>
</evidence>
<evidence type="ECO:0000256" key="2">
    <source>
        <dbReference type="SAM" id="Phobius"/>
    </source>
</evidence>
<keyword evidence="2" id="KW-1133">Transmembrane helix</keyword>
<dbReference type="AlphaFoldDB" id="A0A5Q2FDJ6"/>
<gene>
    <name evidence="3" type="ORF">Rai3103_13225</name>
</gene>
<dbReference type="KEGG" id="rain:Rai3103_13225"/>
<feature type="compositionally biased region" description="Basic and acidic residues" evidence="1">
    <location>
        <begin position="1"/>
        <end position="12"/>
    </location>
</feature>
<keyword evidence="4" id="KW-1185">Reference proteome</keyword>
<protein>
    <recommendedName>
        <fullName evidence="5">F0F1-ATPase subunit Ca2+/Mg2+ transporter</fullName>
    </recommendedName>
</protein>
<dbReference type="RefSeq" id="WP_153572980.1">
    <property type="nucleotide sequence ID" value="NZ_CP045725.1"/>
</dbReference>
<organism evidence="3 4">
    <name type="scientific">Raineyella fluvialis</name>
    <dbReference type="NCBI Taxonomy" id="2662261"/>
    <lineage>
        <taxon>Bacteria</taxon>
        <taxon>Bacillati</taxon>
        <taxon>Actinomycetota</taxon>
        <taxon>Actinomycetes</taxon>
        <taxon>Propionibacteriales</taxon>
        <taxon>Propionibacteriaceae</taxon>
        <taxon>Raineyella</taxon>
    </lineage>
</organism>
<accession>A0A5Q2FDJ6</accession>
<dbReference type="EMBL" id="CP045725">
    <property type="protein sequence ID" value="QGF24451.1"/>
    <property type="molecule type" value="Genomic_DNA"/>
</dbReference>